<reference evidence="3" key="1">
    <citation type="journal article" date="2006" name="PLoS Biol.">
        <title>Macronuclear genome sequence of the ciliate Tetrahymena thermophila, a model eukaryote.</title>
        <authorList>
            <person name="Eisen J.A."/>
            <person name="Coyne R.S."/>
            <person name="Wu M."/>
            <person name="Wu D."/>
            <person name="Thiagarajan M."/>
            <person name="Wortman J.R."/>
            <person name="Badger J.H."/>
            <person name="Ren Q."/>
            <person name="Amedeo P."/>
            <person name="Jones K.M."/>
            <person name="Tallon L.J."/>
            <person name="Delcher A.L."/>
            <person name="Salzberg S.L."/>
            <person name="Silva J.C."/>
            <person name="Haas B.J."/>
            <person name="Majoros W.H."/>
            <person name="Farzad M."/>
            <person name="Carlton J.M."/>
            <person name="Smith R.K. Jr."/>
            <person name="Garg J."/>
            <person name="Pearlman R.E."/>
            <person name="Karrer K.M."/>
            <person name="Sun L."/>
            <person name="Manning G."/>
            <person name="Elde N.C."/>
            <person name="Turkewitz A.P."/>
            <person name="Asai D.J."/>
            <person name="Wilkes D.E."/>
            <person name="Wang Y."/>
            <person name="Cai H."/>
            <person name="Collins K."/>
            <person name="Stewart B.A."/>
            <person name="Lee S.R."/>
            <person name="Wilamowska K."/>
            <person name="Weinberg Z."/>
            <person name="Ruzzo W.L."/>
            <person name="Wloga D."/>
            <person name="Gaertig J."/>
            <person name="Frankel J."/>
            <person name="Tsao C.-C."/>
            <person name="Gorovsky M.A."/>
            <person name="Keeling P.J."/>
            <person name="Waller R.F."/>
            <person name="Patron N.J."/>
            <person name="Cherry J.M."/>
            <person name="Stover N.A."/>
            <person name="Krieger C.J."/>
            <person name="del Toro C."/>
            <person name="Ryder H.F."/>
            <person name="Williamson S.C."/>
            <person name="Barbeau R.A."/>
            <person name="Hamilton E.P."/>
            <person name="Orias E."/>
        </authorList>
    </citation>
    <scope>NUCLEOTIDE SEQUENCE [LARGE SCALE GENOMIC DNA]</scope>
    <source>
        <strain evidence="3">SB210</strain>
    </source>
</reference>
<dbReference type="GeneID" id="7822800"/>
<keyword evidence="1 2" id="KW-0812">Transmembrane</keyword>
<keyword evidence="1" id="KW-1133">Transmembrane helix</keyword>
<dbReference type="InParanoid" id="I7M6T6"/>
<protein>
    <submittedName>
        <fullName evidence="2">Transmembrane protein, putative</fullName>
    </submittedName>
</protein>
<sequence>MENQIPLIDEENQLSSSNNIQTSVEDFYFLIQNLTYEEFLQQNFERVKLYSENDNKKYQTAFQHLDVILNQKICMYQQKEEQPIQKILQTKGNAIKILPNQVNLRMRYTPRLDGNLNIPQIELELTQQQEHIQDPYQMKGLSKQQLKQIKDFGYFYVQLNNSIEKWKIQESFYTPKSSRKYSNQLQALKQSLTKSLKILYNEQNILDYKNLRKIEFEDFSIKNISLLQGVIGVINIPYQLFGLLFGVPILSRIFKEIIKHYIWQESC</sequence>
<accession>I7M6T6</accession>
<keyword evidence="3" id="KW-1185">Reference proteome</keyword>
<dbReference type="KEGG" id="tet:TTHERM_00549420"/>
<proteinExistence type="predicted"/>
<dbReference type="EMBL" id="GG662864">
    <property type="protein sequence ID" value="EAR86096.2"/>
    <property type="molecule type" value="Genomic_DNA"/>
</dbReference>
<keyword evidence="1" id="KW-0472">Membrane</keyword>
<dbReference type="RefSeq" id="XP_976691.2">
    <property type="nucleotide sequence ID" value="XM_971598.2"/>
</dbReference>
<feature type="transmembrane region" description="Helical" evidence="1">
    <location>
        <begin position="226"/>
        <end position="250"/>
    </location>
</feature>
<dbReference type="Proteomes" id="UP000009168">
    <property type="component" value="Unassembled WGS sequence"/>
</dbReference>
<evidence type="ECO:0000256" key="1">
    <source>
        <dbReference type="SAM" id="Phobius"/>
    </source>
</evidence>
<evidence type="ECO:0000313" key="3">
    <source>
        <dbReference type="Proteomes" id="UP000009168"/>
    </source>
</evidence>
<organism evidence="2 3">
    <name type="scientific">Tetrahymena thermophila (strain SB210)</name>
    <dbReference type="NCBI Taxonomy" id="312017"/>
    <lineage>
        <taxon>Eukaryota</taxon>
        <taxon>Sar</taxon>
        <taxon>Alveolata</taxon>
        <taxon>Ciliophora</taxon>
        <taxon>Intramacronucleata</taxon>
        <taxon>Oligohymenophorea</taxon>
        <taxon>Hymenostomatida</taxon>
        <taxon>Tetrahymenina</taxon>
        <taxon>Tetrahymenidae</taxon>
        <taxon>Tetrahymena</taxon>
    </lineage>
</organism>
<evidence type="ECO:0000313" key="2">
    <source>
        <dbReference type="EMBL" id="EAR86096.2"/>
    </source>
</evidence>
<gene>
    <name evidence="2" type="ORF">TTHERM_00549420</name>
</gene>
<dbReference type="AlphaFoldDB" id="I7M6T6"/>
<name>I7M6T6_TETTS</name>